<feature type="domain" description="Reverse transcriptase Ty1/copia-type" evidence="2">
    <location>
        <begin position="69"/>
        <end position="135"/>
    </location>
</feature>
<accession>A0A699HP67</accession>
<feature type="region of interest" description="Disordered" evidence="1">
    <location>
        <begin position="47"/>
        <end position="73"/>
    </location>
</feature>
<sequence>MALVHLGTGLAPSFLTPGQISVTAGSTIIKDNPFANADNDPFVNVFAPKPSSEASTSRMHSPESTHVGGQGISTSKGIDFEESFAPIARIEAIRIFIANAASKNMTIYQMDIKTAFLNVDLKKDVYKKPATAKKLKSKPVKEKSSKPGPTPKLKVTQVKSAKPSLAKHSKLRKMLKTHKEKSSLKLINEDEPTQPEPEPEPEHQAKATRPLPAVKGKGKAIATEEQAAQSLLALHTPKKRSTVDQFIFQRWTPATEEASTGPSAQPQDDASANIVCESLSPADAKTVADADMTHSGGDTEILQFGKEQGQYVYDQVNLEEKTDELDQGGAGSDPALEKKFVDFEQKSQTLDNTTQNLGSSVFTLELHDLPHKINQTVNEVVKVVVRIAFQALLRDLFRELPKANMKEILHQQMFESGSYKSLPEHITLHEALEASRNRSSSKQQSGPYSEQPVEDIPMPDTTLMSNSKDTDYAHLPKIKPRPEWLKNIPEENIPVTPEPDWVIPPNELPKPVNNLYLLHLQGKLNHLPRSDKVHLYNAINLWIRNIIIRQRVGDLQLGIESYQKKLNLTKPRWDASDFLFKEDYTIISKPRAVIYRDRNDQKKMLRENEVHKFCDGTLTRVLHKLDHMVKDFRLYQYNLGMEYRIRSEDDKKGSEEFMEVIERRPKIRRIFWSLKSFVGGRLRDVDYKTLNRTE</sequence>
<gene>
    <name evidence="3" type="ORF">Tci_423535</name>
</gene>
<feature type="compositionally biased region" description="Basic residues" evidence="1">
    <location>
        <begin position="165"/>
        <end position="179"/>
    </location>
</feature>
<dbReference type="AlphaFoldDB" id="A0A699HP67"/>
<evidence type="ECO:0000313" key="3">
    <source>
        <dbReference type="EMBL" id="GEY51561.1"/>
    </source>
</evidence>
<dbReference type="InterPro" id="IPR013103">
    <property type="entry name" value="RVT_2"/>
</dbReference>
<reference evidence="3" key="1">
    <citation type="journal article" date="2019" name="Sci. Rep.">
        <title>Draft genome of Tanacetum cinerariifolium, the natural source of mosquito coil.</title>
        <authorList>
            <person name="Yamashiro T."/>
            <person name="Shiraishi A."/>
            <person name="Satake H."/>
            <person name="Nakayama K."/>
        </authorList>
    </citation>
    <scope>NUCLEOTIDE SEQUENCE</scope>
</reference>
<proteinExistence type="predicted"/>
<comment type="caution">
    <text evidence="3">The sequence shown here is derived from an EMBL/GenBank/DDBJ whole genome shotgun (WGS) entry which is preliminary data.</text>
</comment>
<feature type="compositionally biased region" description="Polar residues" evidence="1">
    <location>
        <begin position="437"/>
        <end position="448"/>
    </location>
</feature>
<evidence type="ECO:0000256" key="1">
    <source>
        <dbReference type="SAM" id="MobiDB-lite"/>
    </source>
</evidence>
<protein>
    <submittedName>
        <fullName evidence="3">Retrovirus-related Pol polyprotein from transposon TNT 1-94</fullName>
    </submittedName>
</protein>
<feature type="region of interest" description="Disordered" evidence="1">
    <location>
        <begin position="433"/>
        <end position="468"/>
    </location>
</feature>
<feature type="compositionally biased region" description="Polar residues" evidence="1">
    <location>
        <begin position="52"/>
        <end position="64"/>
    </location>
</feature>
<dbReference type="Pfam" id="PF07727">
    <property type="entry name" value="RVT_2"/>
    <property type="match status" value="1"/>
</dbReference>
<organism evidence="3">
    <name type="scientific">Tanacetum cinerariifolium</name>
    <name type="common">Dalmatian daisy</name>
    <name type="synonym">Chrysanthemum cinerariifolium</name>
    <dbReference type="NCBI Taxonomy" id="118510"/>
    <lineage>
        <taxon>Eukaryota</taxon>
        <taxon>Viridiplantae</taxon>
        <taxon>Streptophyta</taxon>
        <taxon>Embryophyta</taxon>
        <taxon>Tracheophyta</taxon>
        <taxon>Spermatophyta</taxon>
        <taxon>Magnoliopsida</taxon>
        <taxon>eudicotyledons</taxon>
        <taxon>Gunneridae</taxon>
        <taxon>Pentapetalae</taxon>
        <taxon>asterids</taxon>
        <taxon>campanulids</taxon>
        <taxon>Asterales</taxon>
        <taxon>Asteraceae</taxon>
        <taxon>Asteroideae</taxon>
        <taxon>Anthemideae</taxon>
        <taxon>Anthemidinae</taxon>
        <taxon>Tanacetum</taxon>
    </lineage>
</organism>
<feature type="region of interest" description="Disordered" evidence="1">
    <location>
        <begin position="130"/>
        <end position="209"/>
    </location>
</feature>
<evidence type="ECO:0000259" key="2">
    <source>
        <dbReference type="Pfam" id="PF07727"/>
    </source>
</evidence>
<feature type="compositionally biased region" description="Acidic residues" evidence="1">
    <location>
        <begin position="189"/>
        <end position="199"/>
    </location>
</feature>
<dbReference type="EMBL" id="BKCJ010185096">
    <property type="protein sequence ID" value="GEY51561.1"/>
    <property type="molecule type" value="Genomic_DNA"/>
</dbReference>
<name>A0A699HP67_TANCI</name>